<dbReference type="PANTHER" id="PTHR46797:SF1">
    <property type="entry name" value="METHYLPHOSPHONATE SYNTHASE"/>
    <property type="match status" value="1"/>
</dbReference>
<protein>
    <submittedName>
        <fullName evidence="3">Transcriptional regulator</fullName>
    </submittedName>
</protein>
<keyword evidence="1" id="KW-0238">DNA-binding</keyword>
<dbReference type="GO" id="GO:0003700">
    <property type="term" value="F:DNA-binding transcription factor activity"/>
    <property type="evidence" value="ECO:0007669"/>
    <property type="project" value="TreeGrafter"/>
</dbReference>
<reference evidence="3 4" key="1">
    <citation type="submission" date="2016-12" db="EMBL/GenBank/DDBJ databases">
        <title>Genomic Comparison of strains in the 'Actinomyces naeslundii' Group.</title>
        <authorList>
            <person name="Mughal S.R."/>
            <person name="Do T."/>
            <person name="Gilbert S.C."/>
            <person name="Witherden E.A."/>
            <person name="Didelot X."/>
            <person name="Beighton D."/>
        </authorList>
    </citation>
    <scope>NUCLEOTIDE SEQUENCE [LARGE SCALE GENOMIC DNA]</scope>
    <source>
        <strain evidence="3 4">CCUG 33920</strain>
    </source>
</reference>
<dbReference type="GO" id="GO:0003677">
    <property type="term" value="F:DNA binding"/>
    <property type="evidence" value="ECO:0007669"/>
    <property type="project" value="UniProtKB-KW"/>
</dbReference>
<dbReference type="CDD" id="cd00093">
    <property type="entry name" value="HTH_XRE"/>
    <property type="match status" value="1"/>
</dbReference>
<dbReference type="GO" id="GO:0005829">
    <property type="term" value="C:cytosol"/>
    <property type="evidence" value="ECO:0007669"/>
    <property type="project" value="TreeGrafter"/>
</dbReference>
<organism evidence="3 4">
    <name type="scientific">Actinomyces oris</name>
    <dbReference type="NCBI Taxonomy" id="544580"/>
    <lineage>
        <taxon>Bacteria</taxon>
        <taxon>Bacillati</taxon>
        <taxon>Actinomycetota</taxon>
        <taxon>Actinomycetes</taxon>
        <taxon>Actinomycetales</taxon>
        <taxon>Actinomycetaceae</taxon>
        <taxon>Actinomyces</taxon>
    </lineage>
</organism>
<dbReference type="RefSeq" id="WP_075375917.1">
    <property type="nucleotide sequence ID" value="NZ_MSKJ01000001.1"/>
</dbReference>
<dbReference type="Pfam" id="PF01381">
    <property type="entry name" value="HTH_3"/>
    <property type="match status" value="1"/>
</dbReference>
<dbReference type="EMBL" id="MSKJ01000001">
    <property type="protein sequence ID" value="OLO46484.1"/>
    <property type="molecule type" value="Genomic_DNA"/>
</dbReference>
<dbReference type="SUPFAM" id="SSF47413">
    <property type="entry name" value="lambda repressor-like DNA-binding domains"/>
    <property type="match status" value="1"/>
</dbReference>
<dbReference type="Gene3D" id="1.10.260.40">
    <property type="entry name" value="lambda repressor-like DNA-binding domains"/>
    <property type="match status" value="1"/>
</dbReference>
<dbReference type="InterPro" id="IPR010982">
    <property type="entry name" value="Lambda_DNA-bd_dom_sf"/>
</dbReference>
<evidence type="ECO:0000313" key="4">
    <source>
        <dbReference type="Proteomes" id="UP000186857"/>
    </source>
</evidence>
<accession>A0A1Q8VEH3</accession>
<comment type="caution">
    <text evidence="3">The sequence shown here is derived from an EMBL/GenBank/DDBJ whole genome shotgun (WGS) entry which is preliminary data.</text>
</comment>
<dbReference type="Proteomes" id="UP000186857">
    <property type="component" value="Unassembled WGS sequence"/>
</dbReference>
<sequence>MSTTPFRQAEAEALATMTPDERARFDAAEAEEEARLQLAELVYAARTRAGLTQTELAGRMGTQQSVISAVENGGQVPSVSTLWRIARALDLRLTIDMAAAS</sequence>
<evidence type="ECO:0000259" key="2">
    <source>
        <dbReference type="PROSITE" id="PS50943"/>
    </source>
</evidence>
<dbReference type="InterPro" id="IPR001387">
    <property type="entry name" value="Cro/C1-type_HTH"/>
</dbReference>
<evidence type="ECO:0000256" key="1">
    <source>
        <dbReference type="ARBA" id="ARBA00023125"/>
    </source>
</evidence>
<dbReference type="PANTHER" id="PTHR46797">
    <property type="entry name" value="HTH-TYPE TRANSCRIPTIONAL REGULATOR"/>
    <property type="match status" value="1"/>
</dbReference>
<dbReference type="AlphaFoldDB" id="A0A1Q8VEH3"/>
<name>A0A1Q8VEH3_9ACTO</name>
<dbReference type="OrthoDB" id="2736385at2"/>
<gene>
    <name evidence="3" type="ORF">BKH29_01320</name>
</gene>
<evidence type="ECO:0000313" key="3">
    <source>
        <dbReference type="EMBL" id="OLO46484.1"/>
    </source>
</evidence>
<feature type="domain" description="HTH cro/C1-type" evidence="2">
    <location>
        <begin position="42"/>
        <end position="98"/>
    </location>
</feature>
<dbReference type="PROSITE" id="PS50943">
    <property type="entry name" value="HTH_CROC1"/>
    <property type="match status" value="1"/>
</dbReference>
<proteinExistence type="predicted"/>
<dbReference type="SMART" id="SM00530">
    <property type="entry name" value="HTH_XRE"/>
    <property type="match status" value="1"/>
</dbReference>
<dbReference type="InterPro" id="IPR050807">
    <property type="entry name" value="TransReg_Diox_bact_type"/>
</dbReference>